<sequence length="78" mass="9289">MDKKEEKKIRITLKQEGIIDAADNLNNYHIEKFKVDVLKFEELSVLKKDEVFLLFSDDNRKKVKNITTIVKRYIIGYN</sequence>
<proteinExistence type="predicted"/>
<reference evidence="1 2" key="1">
    <citation type="submission" date="2018-06" db="EMBL/GenBank/DDBJ databases">
        <authorList>
            <consortium name="Pathogen Informatics"/>
            <person name="Doyle S."/>
        </authorList>
    </citation>
    <scope>NUCLEOTIDE SEQUENCE [LARGE SCALE GENOMIC DNA]</scope>
    <source>
        <strain evidence="1 2">NCTC13028</strain>
    </source>
</reference>
<gene>
    <name evidence="1" type="ORF">NCTC13028_01439</name>
</gene>
<organism evidence="1 2">
    <name type="scientific">Clostridium cochlearium</name>
    <dbReference type="NCBI Taxonomy" id="1494"/>
    <lineage>
        <taxon>Bacteria</taxon>
        <taxon>Bacillati</taxon>
        <taxon>Bacillota</taxon>
        <taxon>Clostridia</taxon>
        <taxon>Eubacteriales</taxon>
        <taxon>Clostridiaceae</taxon>
        <taxon>Clostridium</taxon>
    </lineage>
</organism>
<protein>
    <submittedName>
        <fullName evidence="1">Magnesium-protoporphyrin IX monomethyl ester cyclase</fullName>
    </submittedName>
</protein>
<dbReference type="Proteomes" id="UP000250223">
    <property type="component" value="Unassembled WGS sequence"/>
</dbReference>
<dbReference type="AlphaFoldDB" id="A0A2X2W555"/>
<accession>A0A2X2W555</accession>
<dbReference type="EMBL" id="UAWC01000011">
    <property type="protein sequence ID" value="SQB34527.1"/>
    <property type="molecule type" value="Genomic_DNA"/>
</dbReference>
<evidence type="ECO:0000313" key="1">
    <source>
        <dbReference type="EMBL" id="SQB34527.1"/>
    </source>
</evidence>
<evidence type="ECO:0000313" key="2">
    <source>
        <dbReference type="Proteomes" id="UP000250223"/>
    </source>
</evidence>
<name>A0A2X2W555_CLOCO</name>